<protein>
    <recommendedName>
        <fullName evidence="5">Ribosomal protein S18</fullName>
    </recommendedName>
</protein>
<dbReference type="Pfam" id="PF01084">
    <property type="entry name" value="Ribosomal_S18"/>
    <property type="match status" value="1"/>
</dbReference>
<sequence>MLKKRKRSHLRRKRIPTSILLRSKRKSCPFKEAGIDRIDYKDVELLKNYVTQGGKIIPSRISGVCAANQRKLKTAIRRARNLALLSPMKGYVPQQINVERRFSSYTNSKRPE</sequence>
<gene>
    <name evidence="4" type="ORF">METZ01_LOCUS262792</name>
</gene>
<proteinExistence type="inferred from homology"/>
<keyword evidence="2" id="KW-0689">Ribosomal protein</keyword>
<dbReference type="EMBL" id="UINC01073497">
    <property type="protein sequence ID" value="SVC09938.1"/>
    <property type="molecule type" value="Genomic_DNA"/>
</dbReference>
<name>A0A382JDX4_9ZZZZ</name>
<organism evidence="4">
    <name type="scientific">marine metagenome</name>
    <dbReference type="NCBI Taxonomy" id="408172"/>
    <lineage>
        <taxon>unclassified sequences</taxon>
        <taxon>metagenomes</taxon>
        <taxon>ecological metagenomes</taxon>
    </lineage>
</organism>
<dbReference type="GO" id="GO:0022627">
    <property type="term" value="C:cytosolic small ribosomal subunit"/>
    <property type="evidence" value="ECO:0007669"/>
    <property type="project" value="TreeGrafter"/>
</dbReference>
<dbReference type="HAMAP" id="MF_00270">
    <property type="entry name" value="Ribosomal_bS18"/>
    <property type="match status" value="1"/>
</dbReference>
<dbReference type="PANTHER" id="PTHR13479">
    <property type="entry name" value="30S RIBOSOMAL PROTEIN S18"/>
    <property type="match status" value="1"/>
</dbReference>
<dbReference type="GO" id="GO:0070181">
    <property type="term" value="F:small ribosomal subunit rRNA binding"/>
    <property type="evidence" value="ECO:0007669"/>
    <property type="project" value="TreeGrafter"/>
</dbReference>
<dbReference type="AlphaFoldDB" id="A0A382JDX4"/>
<dbReference type="InterPro" id="IPR001648">
    <property type="entry name" value="Ribosomal_bS18"/>
</dbReference>
<evidence type="ECO:0000313" key="4">
    <source>
        <dbReference type="EMBL" id="SVC09938.1"/>
    </source>
</evidence>
<evidence type="ECO:0000256" key="3">
    <source>
        <dbReference type="ARBA" id="ARBA00023274"/>
    </source>
</evidence>
<evidence type="ECO:0000256" key="2">
    <source>
        <dbReference type="ARBA" id="ARBA00022980"/>
    </source>
</evidence>
<evidence type="ECO:0008006" key="5">
    <source>
        <dbReference type="Google" id="ProtNLM"/>
    </source>
</evidence>
<dbReference type="PANTHER" id="PTHR13479:SF40">
    <property type="entry name" value="SMALL RIBOSOMAL SUBUNIT PROTEIN BS18M"/>
    <property type="match status" value="1"/>
</dbReference>
<dbReference type="InterPro" id="IPR036870">
    <property type="entry name" value="Ribosomal_bS18_sf"/>
</dbReference>
<keyword evidence="3" id="KW-0687">Ribonucleoprotein</keyword>
<dbReference type="PRINTS" id="PR00974">
    <property type="entry name" value="RIBOSOMALS18"/>
</dbReference>
<accession>A0A382JDX4</accession>
<dbReference type="Gene3D" id="4.10.640.10">
    <property type="entry name" value="Ribosomal protein S18"/>
    <property type="match status" value="1"/>
</dbReference>
<dbReference type="GO" id="GO:0006412">
    <property type="term" value="P:translation"/>
    <property type="evidence" value="ECO:0007669"/>
    <property type="project" value="InterPro"/>
</dbReference>
<dbReference type="SUPFAM" id="SSF46911">
    <property type="entry name" value="Ribosomal protein S18"/>
    <property type="match status" value="1"/>
</dbReference>
<evidence type="ECO:0000256" key="1">
    <source>
        <dbReference type="ARBA" id="ARBA00005589"/>
    </source>
</evidence>
<reference evidence="4" key="1">
    <citation type="submission" date="2018-05" db="EMBL/GenBank/DDBJ databases">
        <authorList>
            <person name="Lanie J.A."/>
            <person name="Ng W.-L."/>
            <person name="Kazmierczak K.M."/>
            <person name="Andrzejewski T.M."/>
            <person name="Davidsen T.M."/>
            <person name="Wayne K.J."/>
            <person name="Tettelin H."/>
            <person name="Glass J.I."/>
            <person name="Rusch D."/>
            <person name="Podicherti R."/>
            <person name="Tsui H.-C.T."/>
            <person name="Winkler M.E."/>
        </authorList>
    </citation>
    <scope>NUCLEOTIDE SEQUENCE</scope>
</reference>
<dbReference type="NCBIfam" id="TIGR00165">
    <property type="entry name" value="S18"/>
    <property type="match status" value="1"/>
</dbReference>
<comment type="similarity">
    <text evidence="1">Belongs to the bacterial ribosomal protein bS18 family.</text>
</comment>
<dbReference type="GO" id="GO:0003735">
    <property type="term" value="F:structural constituent of ribosome"/>
    <property type="evidence" value="ECO:0007669"/>
    <property type="project" value="InterPro"/>
</dbReference>